<dbReference type="VEuPathDB" id="CryptoDB:Cvel_21132"/>
<feature type="region of interest" description="Disordered" evidence="1">
    <location>
        <begin position="256"/>
        <end position="279"/>
    </location>
</feature>
<gene>
    <name evidence="2" type="ORF">Cvel_21132</name>
</gene>
<sequence length="482" mass="53203">MDGHIVFRLCGLLLCTTSVFFSFVSGVNRGALLAPYDALIAESQDALLSHPEPQKAFFPALHYEGACSSMGTCRMGVIVSGQLSRLETATIDSLTDNILLPLLKKGMSVDIFAVLVDSHNATNENTPAKNITEEVEAALKKHAEESCTRISQESGSDGGNCSVPVWEVLPDIQRDEVAREVWGEDLVVSENYVVSKIPNLGNRLQWLWGMWKGYRKLIDFESEAGVNYTHAMRSRSDNLYLNQIPGETAERILRLGNAPPDSDEEKEEGASGIDTPSPPPVEDIIVPGCHDRAGFTDKVAFLSRPFWFYYFSLLDSFRERFLKGGWFNVERALFESVVAGGKVVLSPPRIPVIGRIDRADLQFWHVRGEMGGDCIRPMPPGWGTDRICIVTPEVKAKAEAKACENPQGFYHSPAQADKYWEQLPEEWVLVGGVAGTILPRNMTDGASTPAPLGVDWKAYDQLAREQAEEAMKLKVNQQTAAA</sequence>
<organism evidence="2">
    <name type="scientific">Chromera velia CCMP2878</name>
    <dbReference type="NCBI Taxonomy" id="1169474"/>
    <lineage>
        <taxon>Eukaryota</taxon>
        <taxon>Sar</taxon>
        <taxon>Alveolata</taxon>
        <taxon>Colpodellida</taxon>
        <taxon>Chromeraceae</taxon>
        <taxon>Chromera</taxon>
    </lineage>
</organism>
<proteinExistence type="predicted"/>
<dbReference type="EMBL" id="CDMZ01001057">
    <property type="protein sequence ID" value="CEM26407.1"/>
    <property type="molecule type" value="Genomic_DNA"/>
</dbReference>
<name>A0A0G4GBA3_9ALVE</name>
<evidence type="ECO:0000256" key="1">
    <source>
        <dbReference type="SAM" id="MobiDB-lite"/>
    </source>
</evidence>
<dbReference type="AlphaFoldDB" id="A0A0G4GBA3"/>
<reference evidence="2" key="1">
    <citation type="submission" date="2014-11" db="EMBL/GenBank/DDBJ databases">
        <authorList>
            <person name="Otto D Thomas"/>
            <person name="Naeem Raeece"/>
        </authorList>
    </citation>
    <scope>NUCLEOTIDE SEQUENCE</scope>
</reference>
<accession>A0A0G4GBA3</accession>
<protein>
    <submittedName>
        <fullName evidence="2">Uncharacterized protein</fullName>
    </submittedName>
</protein>
<evidence type="ECO:0000313" key="2">
    <source>
        <dbReference type="EMBL" id="CEM26407.1"/>
    </source>
</evidence>